<organism evidence="1 2">
    <name type="scientific">Desulfofarcimen acetoxidans (strain ATCC 49208 / DSM 771 / KCTC 5769 / VKM B-1644 / 5575)</name>
    <name type="common">Desulfotomaculum acetoxidans</name>
    <dbReference type="NCBI Taxonomy" id="485916"/>
    <lineage>
        <taxon>Bacteria</taxon>
        <taxon>Bacillati</taxon>
        <taxon>Bacillota</taxon>
        <taxon>Clostridia</taxon>
        <taxon>Eubacteriales</taxon>
        <taxon>Peptococcaceae</taxon>
        <taxon>Desulfofarcimen</taxon>
    </lineage>
</organism>
<gene>
    <name evidence="1" type="ordered locus">Dtox_0759</name>
</gene>
<proteinExistence type="predicted"/>
<dbReference type="AlphaFoldDB" id="C8W205"/>
<evidence type="ECO:0000313" key="1">
    <source>
        <dbReference type="EMBL" id="ACV61669.1"/>
    </source>
</evidence>
<sequence>MAKIEVGKFVQENQEEIKKLVDIALNRAGDKISSEIAAGKIKPTYEEALPILLYEVLTTHTISILRLVSEMLGGQGQSEEEKFCN</sequence>
<keyword evidence="2" id="KW-1185">Reference proteome</keyword>
<dbReference type="EMBL" id="CP001720">
    <property type="protein sequence ID" value="ACV61669.1"/>
    <property type="molecule type" value="Genomic_DNA"/>
</dbReference>
<dbReference type="HOGENOM" id="CLU_191327_0_0_9"/>
<reference evidence="1 2" key="1">
    <citation type="journal article" date="2009" name="Stand. Genomic Sci.">
        <title>Complete genome sequence of Desulfotomaculum acetoxidans type strain (5575).</title>
        <authorList>
            <person name="Spring S."/>
            <person name="Lapidus A."/>
            <person name="Schroder M."/>
            <person name="Gleim D."/>
            <person name="Sims D."/>
            <person name="Meincke L."/>
            <person name="Glavina Del Rio T."/>
            <person name="Tice H."/>
            <person name="Copeland A."/>
            <person name="Cheng J.F."/>
            <person name="Lucas S."/>
            <person name="Chen F."/>
            <person name="Nolan M."/>
            <person name="Bruce D."/>
            <person name="Goodwin L."/>
            <person name="Pitluck S."/>
            <person name="Ivanova N."/>
            <person name="Mavromatis K."/>
            <person name="Mikhailova N."/>
            <person name="Pati A."/>
            <person name="Chen A."/>
            <person name="Palaniappan K."/>
            <person name="Land M."/>
            <person name="Hauser L."/>
            <person name="Chang Y.J."/>
            <person name="Jeffries C.D."/>
            <person name="Chain P."/>
            <person name="Saunders E."/>
            <person name="Brettin T."/>
            <person name="Detter J.C."/>
            <person name="Goker M."/>
            <person name="Bristow J."/>
            <person name="Eisen J.A."/>
            <person name="Markowitz V."/>
            <person name="Hugenholtz P."/>
            <person name="Kyrpides N.C."/>
            <person name="Klenk H.P."/>
            <person name="Han C."/>
        </authorList>
    </citation>
    <scope>NUCLEOTIDE SEQUENCE [LARGE SCALE GENOMIC DNA]</scope>
    <source>
        <strain evidence="2">ATCC 49208 / DSM 771 / VKM B-1644</strain>
    </source>
</reference>
<protein>
    <submittedName>
        <fullName evidence="1">Uncharacterized protein</fullName>
    </submittedName>
</protein>
<dbReference type="RefSeq" id="WP_015756387.1">
    <property type="nucleotide sequence ID" value="NC_013216.1"/>
</dbReference>
<dbReference type="KEGG" id="dae:Dtox_0759"/>
<dbReference type="Proteomes" id="UP000002217">
    <property type="component" value="Chromosome"/>
</dbReference>
<name>C8W205_DESAS</name>
<evidence type="ECO:0000313" key="2">
    <source>
        <dbReference type="Proteomes" id="UP000002217"/>
    </source>
</evidence>
<accession>C8W205</accession>
<dbReference type="STRING" id="485916.Dtox_0759"/>